<evidence type="ECO:0000256" key="8">
    <source>
        <dbReference type="SAM" id="Phobius"/>
    </source>
</evidence>
<name>F2URB2_SALR5</name>
<keyword evidence="5 10" id="KW-0418">Kinase</keyword>
<feature type="region of interest" description="Disordered" evidence="7">
    <location>
        <begin position="12"/>
        <end position="64"/>
    </location>
</feature>
<dbReference type="STRING" id="946362.F2URB2"/>
<accession>F2URB2</accession>
<keyword evidence="8" id="KW-0812">Transmembrane</keyword>
<evidence type="ECO:0000256" key="5">
    <source>
        <dbReference type="ARBA" id="ARBA00022777"/>
    </source>
</evidence>
<dbReference type="PANTHER" id="PTHR48056:SF81">
    <property type="entry name" value="RECEPTOR PROTEIN-TYROSINE KINASE CEPR1"/>
    <property type="match status" value="1"/>
</dbReference>
<dbReference type="FunFam" id="3.80.10.10:FF:001164">
    <property type="entry name" value="GH01279p"/>
    <property type="match status" value="1"/>
</dbReference>
<evidence type="ECO:0000256" key="2">
    <source>
        <dbReference type="ARBA" id="ARBA00022679"/>
    </source>
</evidence>
<feature type="compositionally biased region" description="Polar residues" evidence="7">
    <location>
        <begin position="36"/>
        <end position="46"/>
    </location>
</feature>
<dbReference type="InterPro" id="IPR003591">
    <property type="entry name" value="Leu-rich_rpt_typical-subtyp"/>
</dbReference>
<dbReference type="SUPFAM" id="SSF52058">
    <property type="entry name" value="L domain-like"/>
    <property type="match status" value="2"/>
</dbReference>
<dbReference type="InterPro" id="IPR050647">
    <property type="entry name" value="Plant_LRR-RLKs"/>
</dbReference>
<sequence length="1284" mass="142779">MDLLALQHLYDTTCAQTEPSGPPSPNNRPEIHNNRHQNTPTSHTEISATPPRSKRRRRASASNALLRTGVPPTVVSCTVTEVLLGDCDNVAQKSANVTLQLDFSQFKKDDVPSTAKEEEAAAGALAALTSSPNIQHVVFLGNPHSNKRGLAWVLEHGSWAHVPSLHIKDDTRRSECLQTYNAFESLRRLDLSHSRIFAFSGPPSTHCAANDPPAFADTLRFLNISHSHFIALPSHALQGFTALQDLHVSHNLLTSVGGSLQTALPSSLVTLKLDNNIIRHITQDAFDNLLSLRVLSLASNDIEIPDGLFDRLTALTHLDLSYNPIEDLPNGVFDTLTLLEELQLTDTRIQKLPPRVFHNTRRLKLVRIRNAQLSVLDSDLFLNANQLTEVVFTNNDLTSLPATLFQNHPALFRLFLDDNRIKTIDEALFQHCPSLQHLHLSNNLLTTLPERIFQNNTGLNFLVLTRNKLHSLPPGLFRNVPIVALSIAHNELKEFNHKLPHLSDVDLSFNKLTQQPDMSHFPSLRGLLMNGHTIKDIDLAPFLSNPSMSVLELDALSQDEHPGTSRALLHEEEALNTNLTTLDTLSLENVELSPEVVPALKEAKMSLRRLVLGWPGMHESSVPLQALCNILGANVREFGLVHTAYTNITTCERKDYELVFLQDNTHVTSVTVFDDVAQLNVSGCTELTTLHASVVDILDISKTRIIPSSAFCTIWGQRMVFARDLGLDIKQLTAARVGGLLQHCLNLIDVIDLSGNRALNTYNLLSGAASRVTLLTEQDNLRPIDLVFDFPSRKTIPLLILEDLPIQCNVRLTTEDVRPFDGESMNVDDFNIKPGFFLKCQCARGFRPRGGVCVVDDRALIRIAALSAGGSILFVLVVLLIVWRVRRTLRYQVLLQHDNDVKQLLIDEREQEVLALKKVWEVEFDELQLVKRVAAGAFGTVFMAKWDTLTVAVKVLQHQALEFDETTRFEFEKEVEFLQRTRHPNVVRFFGAGTNPHGSPFIVLEYVPLGSLRNLLAGDLGVVLLQVQAEQQQQQQRQEQASASHEPDMGVVDASEDMLLVTTGLQAQRASIADLLTVWDLKLRLLRDVAAGIAFIHSLGHVHRDIKSGNVLVSSTLRAKITDFGSIRQCLTRADTDARATAMSPLHTADTAFDMQYLQGVGSESMHLSLTAGVGTPMYMAPEVLGGETYDAQADVFSFGVLMWEVATQCDPDLIAQERPNGFRGPLLHTLHALLQDGKRLQYTEGCSAPGWFRRLSAACMHWNPSSRPTFQELRDVKLLQETE</sequence>
<dbReference type="GeneID" id="16068804"/>
<dbReference type="Gene3D" id="1.10.510.10">
    <property type="entry name" value="Transferase(Phosphotransferase) domain 1"/>
    <property type="match status" value="1"/>
</dbReference>
<dbReference type="EMBL" id="GL832991">
    <property type="protein sequence ID" value="EGD80215.1"/>
    <property type="molecule type" value="Genomic_DNA"/>
</dbReference>
<dbReference type="InterPro" id="IPR001245">
    <property type="entry name" value="Ser-Thr/Tyr_kinase_cat_dom"/>
</dbReference>
<dbReference type="InterPro" id="IPR001611">
    <property type="entry name" value="Leu-rich_rpt"/>
</dbReference>
<dbReference type="Proteomes" id="UP000007799">
    <property type="component" value="Unassembled WGS sequence"/>
</dbReference>
<gene>
    <name evidence="10" type="ORF">PTSG_10894</name>
</gene>
<dbReference type="InterPro" id="IPR000719">
    <property type="entry name" value="Prot_kinase_dom"/>
</dbReference>
<evidence type="ECO:0000256" key="4">
    <source>
        <dbReference type="ARBA" id="ARBA00022741"/>
    </source>
</evidence>
<keyword evidence="8" id="KW-1133">Transmembrane helix</keyword>
<dbReference type="GO" id="GO:0004674">
    <property type="term" value="F:protein serine/threonine kinase activity"/>
    <property type="evidence" value="ECO:0007669"/>
    <property type="project" value="UniProtKB-KW"/>
</dbReference>
<dbReference type="PANTHER" id="PTHR48056">
    <property type="entry name" value="LRR RECEPTOR-LIKE SERINE/THREONINE-PROTEIN KINASE-RELATED"/>
    <property type="match status" value="1"/>
</dbReference>
<dbReference type="SUPFAM" id="SSF56112">
    <property type="entry name" value="Protein kinase-like (PK-like)"/>
    <property type="match status" value="1"/>
</dbReference>
<evidence type="ECO:0000256" key="1">
    <source>
        <dbReference type="ARBA" id="ARBA00022614"/>
    </source>
</evidence>
<protein>
    <submittedName>
        <fullName evidence="10">Serine/threonine protein kinase</fullName>
    </submittedName>
</protein>
<dbReference type="PROSITE" id="PS50011">
    <property type="entry name" value="PROTEIN_KINASE_DOM"/>
    <property type="match status" value="1"/>
</dbReference>
<evidence type="ECO:0000313" key="11">
    <source>
        <dbReference type="Proteomes" id="UP000007799"/>
    </source>
</evidence>
<dbReference type="InParanoid" id="F2URB2"/>
<evidence type="ECO:0000256" key="6">
    <source>
        <dbReference type="ARBA" id="ARBA00022840"/>
    </source>
</evidence>
<dbReference type="Pfam" id="PF13855">
    <property type="entry name" value="LRR_8"/>
    <property type="match status" value="2"/>
</dbReference>
<evidence type="ECO:0000256" key="3">
    <source>
        <dbReference type="ARBA" id="ARBA00022737"/>
    </source>
</evidence>
<dbReference type="FunFam" id="3.30.200.20:FF:000180">
    <property type="entry name" value="serine/threonine-protein kinase STY46-like"/>
    <property type="match status" value="1"/>
</dbReference>
<dbReference type="SMART" id="SM00369">
    <property type="entry name" value="LRR_TYP"/>
    <property type="match status" value="10"/>
</dbReference>
<dbReference type="SMART" id="SM00220">
    <property type="entry name" value="S_TKc"/>
    <property type="match status" value="1"/>
</dbReference>
<evidence type="ECO:0000259" key="9">
    <source>
        <dbReference type="PROSITE" id="PS50011"/>
    </source>
</evidence>
<evidence type="ECO:0000256" key="7">
    <source>
        <dbReference type="SAM" id="MobiDB-lite"/>
    </source>
</evidence>
<keyword evidence="2" id="KW-0808">Transferase</keyword>
<keyword evidence="4" id="KW-0547">Nucleotide-binding</keyword>
<proteinExistence type="predicted"/>
<reference evidence="10" key="1">
    <citation type="submission" date="2009-08" db="EMBL/GenBank/DDBJ databases">
        <title>Annotation of Salpingoeca rosetta.</title>
        <authorList>
            <consortium name="The Broad Institute Genome Sequencing Platform"/>
            <person name="Russ C."/>
            <person name="Cuomo C."/>
            <person name="Burger G."/>
            <person name="Gray M.W."/>
            <person name="Holland P.W.H."/>
            <person name="King N."/>
            <person name="Lang F.B.F."/>
            <person name="Roger A.J."/>
            <person name="Ruiz-Trillo I."/>
            <person name="Young S.K."/>
            <person name="Zeng Q."/>
            <person name="Gargeya S."/>
            <person name="Alvarado L."/>
            <person name="Berlin A."/>
            <person name="Chapman S.B."/>
            <person name="Chen Z."/>
            <person name="Freedman E."/>
            <person name="Gellesch M."/>
            <person name="Goldberg J."/>
            <person name="Griggs A."/>
            <person name="Gujja S."/>
            <person name="Heilman E."/>
            <person name="Heiman D."/>
            <person name="Howarth C."/>
            <person name="Mehta T."/>
            <person name="Neiman D."/>
            <person name="Pearson M."/>
            <person name="Roberts A."/>
            <person name="Saif S."/>
            <person name="Shea T."/>
            <person name="Shenoy N."/>
            <person name="Sisk P."/>
            <person name="Stolte C."/>
            <person name="Sykes S."/>
            <person name="White J."/>
            <person name="Yandava C."/>
            <person name="Haas B."/>
            <person name="Nusbaum C."/>
            <person name="Birren B."/>
        </authorList>
    </citation>
    <scope>NUCLEOTIDE SEQUENCE [LARGE SCALE GENOMIC DNA]</scope>
    <source>
        <strain evidence="10">ATCC 50818</strain>
    </source>
</reference>
<organism evidence="11">
    <name type="scientific">Salpingoeca rosetta (strain ATCC 50818 / BSB-021)</name>
    <dbReference type="NCBI Taxonomy" id="946362"/>
    <lineage>
        <taxon>Eukaryota</taxon>
        <taxon>Choanoflagellata</taxon>
        <taxon>Craspedida</taxon>
        <taxon>Salpingoecidae</taxon>
        <taxon>Salpingoeca</taxon>
    </lineage>
</organism>
<dbReference type="InterPro" id="IPR032675">
    <property type="entry name" value="LRR_dom_sf"/>
</dbReference>
<dbReference type="InterPro" id="IPR011009">
    <property type="entry name" value="Kinase-like_dom_sf"/>
</dbReference>
<keyword evidence="11" id="KW-1185">Reference proteome</keyword>
<dbReference type="Gene3D" id="3.80.10.10">
    <property type="entry name" value="Ribonuclease Inhibitor"/>
    <property type="match status" value="2"/>
</dbReference>
<dbReference type="PROSITE" id="PS51450">
    <property type="entry name" value="LRR"/>
    <property type="match status" value="2"/>
</dbReference>
<keyword evidence="6" id="KW-0067">ATP-binding</keyword>
<feature type="domain" description="Protein kinase" evidence="9">
    <location>
        <begin position="927"/>
        <end position="1280"/>
    </location>
</feature>
<dbReference type="eggNOG" id="KOG4641">
    <property type="taxonomic scope" value="Eukaryota"/>
</dbReference>
<keyword evidence="8" id="KW-0472">Membrane</keyword>
<dbReference type="Pfam" id="PF07714">
    <property type="entry name" value="PK_Tyr_Ser-Thr"/>
    <property type="match status" value="2"/>
</dbReference>
<dbReference type="Gene3D" id="3.30.200.20">
    <property type="entry name" value="Phosphorylase Kinase, domain 1"/>
    <property type="match status" value="1"/>
</dbReference>
<evidence type="ECO:0000313" key="10">
    <source>
        <dbReference type="EMBL" id="EGD80215.1"/>
    </source>
</evidence>
<keyword evidence="10" id="KW-0723">Serine/threonine-protein kinase</keyword>
<dbReference type="eggNOG" id="KOG0192">
    <property type="taxonomic scope" value="Eukaryota"/>
</dbReference>
<keyword evidence="3" id="KW-0677">Repeat</keyword>
<dbReference type="KEGG" id="sre:PTSG_10894"/>
<dbReference type="OrthoDB" id="676979at2759"/>
<keyword evidence="1" id="KW-0433">Leucine-rich repeat</keyword>
<feature type="transmembrane region" description="Helical" evidence="8">
    <location>
        <begin position="859"/>
        <end position="883"/>
    </location>
</feature>
<dbReference type="RefSeq" id="XP_004988277.1">
    <property type="nucleotide sequence ID" value="XM_004988220.1"/>
</dbReference>
<dbReference type="GO" id="GO:0005524">
    <property type="term" value="F:ATP binding"/>
    <property type="evidence" value="ECO:0007669"/>
    <property type="project" value="UniProtKB-KW"/>
</dbReference>